<protein>
    <submittedName>
        <fullName evidence="1">Uncharacterized protein</fullName>
    </submittedName>
</protein>
<dbReference type="Proteomes" id="UP001195483">
    <property type="component" value="Unassembled WGS sequence"/>
</dbReference>
<comment type="caution">
    <text evidence="1">The sequence shown here is derived from an EMBL/GenBank/DDBJ whole genome shotgun (WGS) entry which is preliminary data.</text>
</comment>
<evidence type="ECO:0000313" key="2">
    <source>
        <dbReference type="Proteomes" id="UP001195483"/>
    </source>
</evidence>
<evidence type="ECO:0000313" key="1">
    <source>
        <dbReference type="EMBL" id="KAK3601175.1"/>
    </source>
</evidence>
<sequence length="86" mass="9800">MKLQVGTYEVYNSKHLKAVDKMTISIKVDINSIRIPAQCASRTTTISSKDYMETMAQASTNGESIKRCRRSRCQQNSTEIISQDFY</sequence>
<reference evidence="1" key="2">
    <citation type="journal article" date="2021" name="Genome Biol. Evol.">
        <title>Developing a high-quality reference genome for a parasitic bivalve with doubly uniparental inheritance (Bivalvia: Unionida).</title>
        <authorList>
            <person name="Smith C.H."/>
        </authorList>
    </citation>
    <scope>NUCLEOTIDE SEQUENCE</scope>
    <source>
        <strain evidence="1">CHS0354</strain>
        <tissue evidence="1">Mantle</tissue>
    </source>
</reference>
<dbReference type="AlphaFoldDB" id="A0AAE0SZR2"/>
<proteinExistence type="predicted"/>
<reference evidence="1" key="3">
    <citation type="submission" date="2023-05" db="EMBL/GenBank/DDBJ databases">
        <authorList>
            <person name="Smith C.H."/>
        </authorList>
    </citation>
    <scope>NUCLEOTIDE SEQUENCE</scope>
    <source>
        <strain evidence="1">CHS0354</strain>
        <tissue evidence="1">Mantle</tissue>
    </source>
</reference>
<gene>
    <name evidence="1" type="ORF">CHS0354_004374</name>
</gene>
<keyword evidence="2" id="KW-1185">Reference proteome</keyword>
<organism evidence="1 2">
    <name type="scientific">Potamilus streckersoni</name>
    <dbReference type="NCBI Taxonomy" id="2493646"/>
    <lineage>
        <taxon>Eukaryota</taxon>
        <taxon>Metazoa</taxon>
        <taxon>Spiralia</taxon>
        <taxon>Lophotrochozoa</taxon>
        <taxon>Mollusca</taxon>
        <taxon>Bivalvia</taxon>
        <taxon>Autobranchia</taxon>
        <taxon>Heteroconchia</taxon>
        <taxon>Palaeoheterodonta</taxon>
        <taxon>Unionida</taxon>
        <taxon>Unionoidea</taxon>
        <taxon>Unionidae</taxon>
        <taxon>Ambleminae</taxon>
        <taxon>Lampsilini</taxon>
        <taxon>Potamilus</taxon>
    </lineage>
</organism>
<dbReference type="EMBL" id="JAEAOA010000328">
    <property type="protein sequence ID" value="KAK3601175.1"/>
    <property type="molecule type" value="Genomic_DNA"/>
</dbReference>
<accession>A0AAE0SZR2</accession>
<reference evidence="1" key="1">
    <citation type="journal article" date="2021" name="Genome Biol. Evol.">
        <title>A High-Quality Reference Genome for a Parasitic Bivalve with Doubly Uniparental Inheritance (Bivalvia: Unionida).</title>
        <authorList>
            <person name="Smith C.H."/>
        </authorList>
    </citation>
    <scope>NUCLEOTIDE SEQUENCE</scope>
    <source>
        <strain evidence="1">CHS0354</strain>
    </source>
</reference>
<name>A0AAE0SZR2_9BIVA</name>